<keyword evidence="1" id="KW-0805">Transcription regulation</keyword>
<keyword evidence="3" id="KW-0804">Transcription</keyword>
<sequence length="331" mass="38193">MKLTITKQFQAFIKEQNLSLEHILEQAMIPNLLWKEELVVDEQQYYRLLRVLDECISDEQLLALSEIENINMFMPPIYAALSAKNGMEALERFITFKKLIGPITIEMEEVGNNVQIRFSFLSSNQELPRFSLLNEQLLVVSLLRRGSGKEIRPISISGPFEYGETLTHYLKCVPEKSQGNILIFQQEDLDIPFYTQNNSMWEFMEPELKNRLATFSPSPSFLETIQNELFQSIPSGHFSLSNIAQKVGVSNRTLQRNLQAVNTTFHQQVQQTQMILSLNFLQNQNLTTTEIAYLVGFSEVSSFSRAFKKWTTKNITQYRKEVNKSKGNSPN</sequence>
<evidence type="ECO:0000256" key="3">
    <source>
        <dbReference type="ARBA" id="ARBA00023163"/>
    </source>
</evidence>
<dbReference type="GO" id="GO:0000976">
    <property type="term" value="F:transcription cis-regulatory region binding"/>
    <property type="evidence" value="ECO:0007669"/>
    <property type="project" value="TreeGrafter"/>
</dbReference>
<name>A0A841YBE8_9LIST</name>
<keyword evidence="2" id="KW-0238">DNA-binding</keyword>
<feature type="domain" description="HTH araC/xylS-type" evidence="4">
    <location>
        <begin position="219"/>
        <end position="321"/>
    </location>
</feature>
<dbReference type="InterPro" id="IPR009057">
    <property type="entry name" value="Homeodomain-like_sf"/>
</dbReference>
<organism evidence="5 6">
    <name type="scientific">Listeria fleischmannii</name>
    <dbReference type="NCBI Taxonomy" id="1069827"/>
    <lineage>
        <taxon>Bacteria</taxon>
        <taxon>Bacillati</taxon>
        <taxon>Bacillota</taxon>
        <taxon>Bacilli</taxon>
        <taxon>Bacillales</taxon>
        <taxon>Listeriaceae</taxon>
        <taxon>Listeria</taxon>
    </lineage>
</organism>
<gene>
    <name evidence="5" type="ORF">HB844_01695</name>
</gene>
<dbReference type="Gene3D" id="1.10.10.60">
    <property type="entry name" value="Homeodomain-like"/>
    <property type="match status" value="1"/>
</dbReference>
<dbReference type="PANTHER" id="PTHR47894">
    <property type="entry name" value="HTH-TYPE TRANSCRIPTIONAL REGULATOR GADX"/>
    <property type="match status" value="1"/>
</dbReference>
<dbReference type="InterPro" id="IPR032687">
    <property type="entry name" value="AraC-type_N"/>
</dbReference>
<dbReference type="SMART" id="SM00342">
    <property type="entry name" value="HTH_ARAC"/>
    <property type="match status" value="1"/>
</dbReference>
<dbReference type="Pfam" id="PF12625">
    <property type="entry name" value="Arabinose_bd"/>
    <property type="match status" value="1"/>
</dbReference>
<dbReference type="PANTHER" id="PTHR47894:SF1">
    <property type="entry name" value="HTH-TYPE TRANSCRIPTIONAL REGULATOR VQSM"/>
    <property type="match status" value="1"/>
</dbReference>
<reference evidence="5 6" key="1">
    <citation type="submission" date="2020-03" db="EMBL/GenBank/DDBJ databases">
        <title>Soil Listeria distribution.</title>
        <authorList>
            <person name="Liao J."/>
            <person name="Wiedmann M."/>
        </authorList>
    </citation>
    <scope>NUCLEOTIDE SEQUENCE [LARGE SCALE GENOMIC DNA]</scope>
    <source>
        <strain evidence="5 6">FSL L7-1645</strain>
    </source>
</reference>
<evidence type="ECO:0000313" key="6">
    <source>
        <dbReference type="Proteomes" id="UP000571128"/>
    </source>
</evidence>
<proteinExistence type="predicted"/>
<dbReference type="AlphaFoldDB" id="A0A841YBE8"/>
<protein>
    <submittedName>
        <fullName evidence="5">AraC family transcriptional regulator</fullName>
    </submittedName>
</protein>
<comment type="caution">
    <text evidence="5">The sequence shown here is derived from an EMBL/GenBank/DDBJ whole genome shotgun (WGS) entry which is preliminary data.</text>
</comment>
<dbReference type="GO" id="GO:0005829">
    <property type="term" value="C:cytosol"/>
    <property type="evidence" value="ECO:0007669"/>
    <property type="project" value="TreeGrafter"/>
</dbReference>
<dbReference type="PROSITE" id="PS01124">
    <property type="entry name" value="HTH_ARAC_FAMILY_2"/>
    <property type="match status" value="1"/>
</dbReference>
<dbReference type="Proteomes" id="UP000571128">
    <property type="component" value="Unassembled WGS sequence"/>
</dbReference>
<accession>A0A841YBE8</accession>
<evidence type="ECO:0000256" key="2">
    <source>
        <dbReference type="ARBA" id="ARBA00023125"/>
    </source>
</evidence>
<dbReference type="InterPro" id="IPR018060">
    <property type="entry name" value="HTH_AraC"/>
</dbReference>
<dbReference type="RefSeq" id="WP_007544161.1">
    <property type="nucleotide sequence ID" value="NZ_JAARPY010000001.1"/>
</dbReference>
<evidence type="ECO:0000313" key="5">
    <source>
        <dbReference type="EMBL" id="MBC1397591.1"/>
    </source>
</evidence>
<evidence type="ECO:0000259" key="4">
    <source>
        <dbReference type="PROSITE" id="PS01124"/>
    </source>
</evidence>
<evidence type="ECO:0000256" key="1">
    <source>
        <dbReference type="ARBA" id="ARBA00023015"/>
    </source>
</evidence>
<dbReference type="Pfam" id="PF12833">
    <property type="entry name" value="HTH_18"/>
    <property type="match status" value="1"/>
</dbReference>
<dbReference type="EMBL" id="JAARPY010000001">
    <property type="protein sequence ID" value="MBC1397591.1"/>
    <property type="molecule type" value="Genomic_DNA"/>
</dbReference>
<dbReference type="GO" id="GO:0003700">
    <property type="term" value="F:DNA-binding transcription factor activity"/>
    <property type="evidence" value="ECO:0007669"/>
    <property type="project" value="InterPro"/>
</dbReference>
<dbReference type="SUPFAM" id="SSF46689">
    <property type="entry name" value="Homeodomain-like"/>
    <property type="match status" value="1"/>
</dbReference>